<accession>A0A437QEC4</accession>
<dbReference type="PANTHER" id="PTHR32114:SF2">
    <property type="entry name" value="ABC TRANSPORTER ABCH.3"/>
    <property type="match status" value="1"/>
</dbReference>
<dbReference type="GO" id="GO:0016887">
    <property type="term" value="F:ATP hydrolysis activity"/>
    <property type="evidence" value="ECO:0007669"/>
    <property type="project" value="InterPro"/>
</dbReference>
<evidence type="ECO:0000313" key="4">
    <source>
        <dbReference type="Proteomes" id="UP000282818"/>
    </source>
</evidence>
<reference evidence="3 4" key="1">
    <citation type="submission" date="2019-01" db="EMBL/GenBank/DDBJ databases">
        <authorList>
            <person name="Chen W.-M."/>
        </authorList>
    </citation>
    <scope>NUCLEOTIDE SEQUENCE [LARGE SCALE GENOMIC DNA]</scope>
    <source>
        <strain evidence="3 4">HPM-16</strain>
    </source>
</reference>
<keyword evidence="4" id="KW-1185">Reference proteome</keyword>
<evidence type="ECO:0000256" key="1">
    <source>
        <dbReference type="SAM" id="Coils"/>
    </source>
</evidence>
<keyword evidence="3" id="KW-0547">Nucleotide-binding</keyword>
<organism evidence="3 4">
    <name type="scientific">Neptunomonas marina</name>
    <dbReference type="NCBI Taxonomy" id="1815562"/>
    <lineage>
        <taxon>Bacteria</taxon>
        <taxon>Pseudomonadati</taxon>
        <taxon>Pseudomonadota</taxon>
        <taxon>Gammaproteobacteria</taxon>
        <taxon>Oceanospirillales</taxon>
        <taxon>Oceanospirillaceae</taxon>
        <taxon>Neptunomonas</taxon>
    </lineage>
</organism>
<protein>
    <submittedName>
        <fullName evidence="3">ATP-binding cassette domain-containing protein</fullName>
    </submittedName>
</protein>
<dbReference type="GO" id="GO:0006302">
    <property type="term" value="P:double-strand break repair"/>
    <property type="evidence" value="ECO:0007669"/>
    <property type="project" value="InterPro"/>
</dbReference>
<dbReference type="AlphaFoldDB" id="A0A437QEC4"/>
<keyword evidence="1" id="KW-0175">Coiled coil</keyword>
<feature type="coiled-coil region" evidence="1">
    <location>
        <begin position="198"/>
        <end position="225"/>
    </location>
</feature>
<dbReference type="SUPFAM" id="SSF52540">
    <property type="entry name" value="P-loop containing nucleoside triphosphate hydrolases"/>
    <property type="match status" value="1"/>
</dbReference>
<sequence length="238" mass="26555">MKILSLRFKNLNSLKGEWKINFAAAPFVDSGLFAITGPTGAGKTTILDAICLALYHRTPRIDTISKTSNQLMTRGTAESLAEVVFEIKQQRYRAFWSQRRSRDRADGNLQEAKVELAKLAGEQAEEGEILASQVKRKNELIESISGLDFARFTKSMLLSQGQFAAFLNASANERAELLEELTGTEIYSLISEKVHQTHSETKNQLAQLNAQLDAVELLSAEQRTELEASLNALHEREK</sequence>
<dbReference type="InterPro" id="IPR038729">
    <property type="entry name" value="Rad50/SbcC_AAA"/>
</dbReference>
<name>A0A437QEC4_9GAMM</name>
<proteinExistence type="predicted"/>
<dbReference type="GO" id="GO:0005524">
    <property type="term" value="F:ATP binding"/>
    <property type="evidence" value="ECO:0007669"/>
    <property type="project" value="UniProtKB-KW"/>
</dbReference>
<comment type="caution">
    <text evidence="3">The sequence shown here is derived from an EMBL/GenBank/DDBJ whole genome shotgun (WGS) entry which is preliminary data.</text>
</comment>
<dbReference type="Gene3D" id="3.40.50.300">
    <property type="entry name" value="P-loop containing nucleotide triphosphate hydrolases"/>
    <property type="match status" value="1"/>
</dbReference>
<dbReference type="PANTHER" id="PTHR32114">
    <property type="entry name" value="ABC TRANSPORTER ABCH.3"/>
    <property type="match status" value="1"/>
</dbReference>
<dbReference type="Proteomes" id="UP000282818">
    <property type="component" value="Unassembled WGS sequence"/>
</dbReference>
<evidence type="ECO:0000259" key="2">
    <source>
        <dbReference type="Pfam" id="PF13476"/>
    </source>
</evidence>
<dbReference type="EMBL" id="SACQ01000001">
    <property type="protein sequence ID" value="RVU32795.1"/>
    <property type="molecule type" value="Genomic_DNA"/>
</dbReference>
<feature type="domain" description="Rad50/SbcC-type AAA" evidence="2">
    <location>
        <begin position="5"/>
        <end position="214"/>
    </location>
</feature>
<evidence type="ECO:0000313" key="3">
    <source>
        <dbReference type="EMBL" id="RVU32795.1"/>
    </source>
</evidence>
<keyword evidence="3" id="KW-0067">ATP-binding</keyword>
<gene>
    <name evidence="3" type="ORF">EOE65_03830</name>
</gene>
<dbReference type="Pfam" id="PF13476">
    <property type="entry name" value="AAA_23"/>
    <property type="match status" value="1"/>
</dbReference>
<dbReference type="RefSeq" id="WP_127692963.1">
    <property type="nucleotide sequence ID" value="NZ_SACQ01000001.1"/>
</dbReference>
<dbReference type="InterPro" id="IPR027417">
    <property type="entry name" value="P-loop_NTPase"/>
</dbReference>